<dbReference type="AlphaFoldDB" id="A0A6A4GD15"/>
<dbReference type="OrthoDB" id="2977329at2759"/>
<name>A0A6A4GD15_9AGAR</name>
<evidence type="ECO:0000313" key="2">
    <source>
        <dbReference type="Proteomes" id="UP000799118"/>
    </source>
</evidence>
<dbReference type="EMBL" id="ML770485">
    <property type="protein sequence ID" value="KAE9383419.1"/>
    <property type="molecule type" value="Genomic_DNA"/>
</dbReference>
<accession>A0A6A4GD15</accession>
<protein>
    <submittedName>
        <fullName evidence="1">Uncharacterized protein</fullName>
    </submittedName>
</protein>
<evidence type="ECO:0000313" key="1">
    <source>
        <dbReference type="EMBL" id="KAE9383419.1"/>
    </source>
</evidence>
<reference evidence="1" key="1">
    <citation type="journal article" date="2019" name="Environ. Microbiol.">
        <title>Fungal ecological strategies reflected in gene transcription - a case study of two litter decomposers.</title>
        <authorList>
            <person name="Barbi F."/>
            <person name="Kohler A."/>
            <person name="Barry K."/>
            <person name="Baskaran P."/>
            <person name="Daum C."/>
            <person name="Fauchery L."/>
            <person name="Ihrmark K."/>
            <person name="Kuo A."/>
            <person name="LaButti K."/>
            <person name="Lipzen A."/>
            <person name="Morin E."/>
            <person name="Grigoriev I.V."/>
            <person name="Henrissat B."/>
            <person name="Lindahl B."/>
            <person name="Martin F."/>
        </authorList>
    </citation>
    <scope>NUCLEOTIDE SEQUENCE</scope>
    <source>
        <strain evidence="1">JB14</strain>
    </source>
</reference>
<dbReference type="Proteomes" id="UP000799118">
    <property type="component" value="Unassembled WGS sequence"/>
</dbReference>
<organism evidence="1 2">
    <name type="scientific">Gymnopus androsaceus JB14</name>
    <dbReference type="NCBI Taxonomy" id="1447944"/>
    <lineage>
        <taxon>Eukaryota</taxon>
        <taxon>Fungi</taxon>
        <taxon>Dikarya</taxon>
        <taxon>Basidiomycota</taxon>
        <taxon>Agaricomycotina</taxon>
        <taxon>Agaricomycetes</taxon>
        <taxon>Agaricomycetidae</taxon>
        <taxon>Agaricales</taxon>
        <taxon>Marasmiineae</taxon>
        <taxon>Omphalotaceae</taxon>
        <taxon>Gymnopus</taxon>
    </lineage>
</organism>
<keyword evidence="2" id="KW-1185">Reference proteome</keyword>
<gene>
    <name evidence="1" type="ORF">BT96DRAFT_1009205</name>
</gene>
<proteinExistence type="predicted"/>
<sequence>MMMERRLPNELVDCILENLYLNRDTLLNCALVGKPGFALRSVASSEKSFSSCHHRYVEQHLDALFAEKPYLASYVRSLELERFLTQTEYDNEQVTMPGEVVYTVTASLVRRLSNLDDLSFFFVDWEGVPPLLQAALTEIYKAPSLTQFHANYVYTPHSQN</sequence>